<evidence type="ECO:0000313" key="2">
    <source>
        <dbReference type="EMBL" id="AVO43453.1"/>
    </source>
</evidence>
<dbReference type="KEGG" id="simp:C6571_18685"/>
<keyword evidence="2" id="KW-0614">Plasmid</keyword>
<evidence type="ECO:0008006" key="4">
    <source>
        <dbReference type="Google" id="ProtNLM"/>
    </source>
</evidence>
<proteinExistence type="predicted"/>
<dbReference type="InterPro" id="IPR007332">
    <property type="entry name" value="DUF411"/>
</dbReference>
<dbReference type="Proteomes" id="UP000239326">
    <property type="component" value="Plasmid unnamed1"/>
</dbReference>
<dbReference type="OrthoDB" id="14727at2"/>
<dbReference type="RefSeq" id="WP_106448401.1">
    <property type="nucleotide sequence ID" value="NZ_CP027670.1"/>
</dbReference>
<accession>A0A2S0N659</accession>
<dbReference type="AlphaFoldDB" id="A0A2S0N659"/>
<protein>
    <recommendedName>
        <fullName evidence="4">Metal-binding protein</fullName>
    </recommendedName>
</protein>
<reference evidence="2 3" key="1">
    <citation type="submission" date="2018-03" db="EMBL/GenBank/DDBJ databases">
        <title>Genome sequencing of Simplicispira sp.</title>
        <authorList>
            <person name="Kim S.-J."/>
            <person name="Heo J."/>
            <person name="Kwon S.-W."/>
        </authorList>
    </citation>
    <scope>NUCLEOTIDE SEQUENCE [LARGE SCALE GENOMIC DNA]</scope>
    <source>
        <strain evidence="2 3">SC1-8</strain>
        <plasmid evidence="2 3">unnamed1</plasmid>
    </source>
</reference>
<dbReference type="EMBL" id="CP027670">
    <property type="protein sequence ID" value="AVO43453.1"/>
    <property type="molecule type" value="Genomic_DNA"/>
</dbReference>
<geneLocation type="plasmid" evidence="2 3">
    <name>unnamed1</name>
</geneLocation>
<keyword evidence="3" id="KW-1185">Reference proteome</keyword>
<name>A0A2S0N659_9BURK</name>
<feature type="signal peptide" evidence="1">
    <location>
        <begin position="1"/>
        <end position="23"/>
    </location>
</feature>
<feature type="chain" id="PRO_5015440719" description="Metal-binding protein" evidence="1">
    <location>
        <begin position="24"/>
        <end position="159"/>
    </location>
</feature>
<evidence type="ECO:0000313" key="3">
    <source>
        <dbReference type="Proteomes" id="UP000239326"/>
    </source>
</evidence>
<sequence length="159" mass="17292">MKRRSLLASLPAVFLTGTASAWAAAPEKSRLPIVDVWKDPSCGCCKFWVEHMRAHGFQVRQHEDGNQEIRARLGLPDALGSCHTALVNDYLLEGHIPAEDVLRLLKLGPDAIGLANPGMPIGSPGMDGPAYRGRMDPYSVLLVSKTPGGQIKTRVFARH</sequence>
<evidence type="ECO:0000256" key="1">
    <source>
        <dbReference type="SAM" id="SignalP"/>
    </source>
</evidence>
<organism evidence="2 3">
    <name type="scientific">Simplicispira suum</name>
    <dbReference type="NCBI Taxonomy" id="2109915"/>
    <lineage>
        <taxon>Bacteria</taxon>
        <taxon>Pseudomonadati</taxon>
        <taxon>Pseudomonadota</taxon>
        <taxon>Betaproteobacteria</taxon>
        <taxon>Burkholderiales</taxon>
        <taxon>Comamonadaceae</taxon>
        <taxon>Simplicispira</taxon>
    </lineage>
</organism>
<dbReference type="Pfam" id="PF04214">
    <property type="entry name" value="DUF411"/>
    <property type="match status" value="1"/>
</dbReference>
<gene>
    <name evidence="2" type="ORF">C6571_18685</name>
</gene>
<keyword evidence="1" id="KW-0732">Signal</keyword>